<organism evidence="1">
    <name type="scientific">Zea mays</name>
    <name type="common">Maize</name>
    <dbReference type="NCBI Taxonomy" id="4577"/>
    <lineage>
        <taxon>Eukaryota</taxon>
        <taxon>Viridiplantae</taxon>
        <taxon>Streptophyta</taxon>
        <taxon>Embryophyta</taxon>
        <taxon>Tracheophyta</taxon>
        <taxon>Spermatophyta</taxon>
        <taxon>Magnoliopsida</taxon>
        <taxon>Liliopsida</taxon>
        <taxon>Poales</taxon>
        <taxon>Poaceae</taxon>
        <taxon>PACMAD clade</taxon>
        <taxon>Panicoideae</taxon>
        <taxon>Andropogonodae</taxon>
        <taxon>Andropogoneae</taxon>
        <taxon>Tripsacinae</taxon>
        <taxon>Zea</taxon>
    </lineage>
</organism>
<protein>
    <submittedName>
        <fullName evidence="1">Putative ubiquitin-conjugating enzyme family isoform 1</fullName>
    </submittedName>
</protein>
<name>A0A1D6G0T5_MAIZE</name>
<accession>A0A1D6G0T5</accession>
<reference evidence="1" key="1">
    <citation type="submission" date="2015-12" db="EMBL/GenBank/DDBJ databases">
        <title>Update maize B73 reference genome by single molecule sequencing technologies.</title>
        <authorList>
            <consortium name="Maize Genome Sequencing Project"/>
            <person name="Ware D."/>
        </authorList>
    </citation>
    <scope>NUCLEOTIDE SEQUENCE</scope>
    <source>
        <tissue evidence="1">Seedling</tissue>
    </source>
</reference>
<dbReference type="AlphaFoldDB" id="A0A1D6G0T5"/>
<proteinExistence type="predicted"/>
<sequence>MLLQTRPCLRPSYWKKGRSGAGGFIFFTGISILFFFTKEALDQELESI</sequence>
<dbReference type="EMBL" id="CM000784">
    <property type="protein sequence ID" value="AQK97070.1"/>
    <property type="molecule type" value="Genomic_DNA"/>
</dbReference>
<gene>
    <name evidence="1" type="ORF">ZEAMMB73_Zm00001d011500</name>
</gene>
<evidence type="ECO:0000313" key="1">
    <source>
        <dbReference type="EMBL" id="AQK97070.1"/>
    </source>
</evidence>